<dbReference type="SUPFAM" id="SSF50965">
    <property type="entry name" value="Galactose oxidase, central domain"/>
    <property type="match status" value="1"/>
</dbReference>
<evidence type="ECO:0000313" key="3">
    <source>
        <dbReference type="EMBL" id="CAD9271941.1"/>
    </source>
</evidence>
<keyword evidence="2" id="KW-0812">Transmembrane</keyword>
<feature type="region of interest" description="Disordered" evidence="1">
    <location>
        <begin position="1"/>
        <end position="96"/>
    </location>
</feature>
<feature type="compositionally biased region" description="Basic and acidic residues" evidence="1">
    <location>
        <begin position="1"/>
        <end position="17"/>
    </location>
</feature>
<feature type="compositionally biased region" description="Polar residues" evidence="1">
    <location>
        <begin position="29"/>
        <end position="54"/>
    </location>
</feature>
<name>A0A7S1UM71_9STRA</name>
<keyword evidence="2" id="KW-0472">Membrane</keyword>
<dbReference type="InterPro" id="IPR011043">
    <property type="entry name" value="Gal_Oxase/kelch_b-propeller"/>
</dbReference>
<proteinExistence type="predicted"/>
<accession>A0A7S1UM71</accession>
<evidence type="ECO:0000256" key="2">
    <source>
        <dbReference type="SAM" id="Phobius"/>
    </source>
</evidence>
<keyword evidence="2" id="KW-1133">Transmembrane helix</keyword>
<dbReference type="EMBL" id="HBGK01001563">
    <property type="protein sequence ID" value="CAD9271941.1"/>
    <property type="molecule type" value="Transcribed_RNA"/>
</dbReference>
<sequence length="499" mass="52354">MYRNKIERFENSKKTNHEGAAATDGAGVISNSAHLSQGTDEPTNTAVTQVSSDNEALLAAKGVSLPRRRARNTTTQNKETKPKQKTQKEVKKHANKSAVEKRKALMFLEEDHLGGRTLAEGAGGAFSKIPSDDDNGSFDWVSFSGEAIGPSELRGHSTSNGWLHPSTPGAYRIGFNEDDQGHQANVPGMVGRAPTGARSIENEPIQSSSSGRVLTSPGTIVVGDGNLASGPPDVVYDDGDRDTFVVPQAFPVLSSILPPTDAIVQQEPDYGSEDNDTAKEDTSSSSVFGRKSALAAIIVLVVIGVAVGLVVGLGGGRGPSGPTTSPTVGTTLPPSTLFWAQMGDDIFGESPGDQQGTAVALSDDGSILAIGAWTNNGTGFESGHVRVYQWIENRRWVQRGQEIDGAAAGDRFGRSAALAADGNTLAVGGTQNTESGYVQIYRWDPDTSTWIQQGQTISGDNPTGEFGLSVTLSKDGMMVASGDPFYDDPNTNGTRSGVA</sequence>
<feature type="compositionally biased region" description="Basic and acidic residues" evidence="1">
    <location>
        <begin position="78"/>
        <end position="89"/>
    </location>
</feature>
<evidence type="ECO:0000256" key="1">
    <source>
        <dbReference type="SAM" id="MobiDB-lite"/>
    </source>
</evidence>
<protein>
    <submittedName>
        <fullName evidence="3">Uncharacterized protein</fullName>
    </submittedName>
</protein>
<dbReference type="AlphaFoldDB" id="A0A7S1UM71"/>
<dbReference type="PANTHER" id="PTHR36220">
    <property type="entry name" value="UNNAMED PRODUCT"/>
    <property type="match status" value="1"/>
</dbReference>
<feature type="transmembrane region" description="Helical" evidence="2">
    <location>
        <begin position="293"/>
        <end position="315"/>
    </location>
</feature>
<organism evidence="3">
    <name type="scientific">Grammatophora oceanica</name>
    <dbReference type="NCBI Taxonomy" id="210454"/>
    <lineage>
        <taxon>Eukaryota</taxon>
        <taxon>Sar</taxon>
        <taxon>Stramenopiles</taxon>
        <taxon>Ochrophyta</taxon>
        <taxon>Bacillariophyta</taxon>
        <taxon>Fragilariophyceae</taxon>
        <taxon>Fragilariophycidae</taxon>
        <taxon>Rhabdonematales</taxon>
        <taxon>Grammatophoraceae</taxon>
        <taxon>Grammatophora</taxon>
    </lineage>
</organism>
<reference evidence="3" key="1">
    <citation type="submission" date="2021-01" db="EMBL/GenBank/DDBJ databases">
        <authorList>
            <person name="Corre E."/>
            <person name="Pelletier E."/>
            <person name="Niang G."/>
            <person name="Scheremetjew M."/>
            <person name="Finn R."/>
            <person name="Kale V."/>
            <person name="Holt S."/>
            <person name="Cochrane G."/>
            <person name="Meng A."/>
            <person name="Brown T."/>
            <person name="Cohen L."/>
        </authorList>
    </citation>
    <scope>NUCLEOTIDE SEQUENCE</scope>
    <source>
        <strain evidence="3">CCMP 410</strain>
    </source>
</reference>
<feature type="region of interest" description="Disordered" evidence="1">
    <location>
        <begin position="265"/>
        <end position="285"/>
    </location>
</feature>
<gene>
    <name evidence="3" type="ORF">GOCE00092_LOCUS846</name>
</gene>
<dbReference type="Gene3D" id="2.120.10.80">
    <property type="entry name" value="Kelch-type beta propeller"/>
    <property type="match status" value="1"/>
</dbReference>
<dbReference type="InterPro" id="IPR015915">
    <property type="entry name" value="Kelch-typ_b-propeller"/>
</dbReference>
<dbReference type="PANTHER" id="PTHR36220:SF1">
    <property type="entry name" value="GAMMA TUBULIN COMPLEX COMPONENT C-TERMINAL DOMAIN-CONTAINING PROTEIN"/>
    <property type="match status" value="1"/>
</dbReference>